<organism evidence="23 24">
    <name type="scientific">Candidatus Scybalocola faecigallinarum</name>
    <dbReference type="NCBI Taxonomy" id="2840941"/>
    <lineage>
        <taxon>Bacteria</taxon>
        <taxon>Bacillati</taxon>
        <taxon>Bacillota</taxon>
        <taxon>Clostridia</taxon>
        <taxon>Lachnospirales</taxon>
        <taxon>Lachnospiraceae</taxon>
        <taxon>Lachnospiraceae incertae sedis</taxon>
        <taxon>Candidatus Scybalocola (ex Gilroy et al. 2021)</taxon>
    </lineage>
</organism>
<evidence type="ECO:0000259" key="20">
    <source>
        <dbReference type="PROSITE" id="PS51168"/>
    </source>
</evidence>
<dbReference type="GO" id="GO:0046417">
    <property type="term" value="P:chorismate metabolic process"/>
    <property type="evidence" value="ECO:0007669"/>
    <property type="project" value="InterPro"/>
</dbReference>
<dbReference type="InterPro" id="IPR045865">
    <property type="entry name" value="ACT-like_dom_sf"/>
</dbReference>
<evidence type="ECO:0000259" key="21">
    <source>
        <dbReference type="PROSITE" id="PS51171"/>
    </source>
</evidence>
<protein>
    <recommendedName>
        <fullName evidence="7">Bifunctional chorismate mutase/prephenate dehydratase</fullName>
        <ecNumber evidence="6">4.2.1.51</ecNumber>
    </recommendedName>
    <alternativeName>
        <fullName evidence="17">Chorismate mutase-prephenate dehydratase</fullName>
    </alternativeName>
    <alternativeName>
        <fullName evidence="8">Prephenate dehydratase</fullName>
    </alternativeName>
    <alternativeName>
        <fullName evidence="16">p-protein</fullName>
    </alternativeName>
</protein>
<evidence type="ECO:0000313" key="23">
    <source>
        <dbReference type="EMBL" id="HIS47286.1"/>
    </source>
</evidence>
<evidence type="ECO:0000256" key="2">
    <source>
        <dbReference type="ARBA" id="ARBA00002364"/>
    </source>
</evidence>
<dbReference type="GO" id="GO:0005737">
    <property type="term" value="C:cytoplasm"/>
    <property type="evidence" value="ECO:0007669"/>
    <property type="project" value="UniProtKB-SubCell"/>
</dbReference>
<evidence type="ECO:0000256" key="3">
    <source>
        <dbReference type="ARBA" id="ARBA00004496"/>
    </source>
</evidence>
<feature type="domain" description="ACT" evidence="22">
    <location>
        <begin position="307"/>
        <end position="384"/>
    </location>
</feature>
<dbReference type="GO" id="GO:0009094">
    <property type="term" value="P:L-phenylalanine biosynthetic process"/>
    <property type="evidence" value="ECO:0007669"/>
    <property type="project" value="UniProtKB-KW"/>
</dbReference>
<name>A0A9D1F4G0_9FIRM</name>
<dbReference type="CDD" id="cd04905">
    <property type="entry name" value="ACT_CM-PDT"/>
    <property type="match status" value="1"/>
</dbReference>
<dbReference type="EMBL" id="DVIT01000026">
    <property type="protein sequence ID" value="HIS47286.1"/>
    <property type="molecule type" value="Genomic_DNA"/>
</dbReference>
<dbReference type="PANTHER" id="PTHR21022:SF19">
    <property type="entry name" value="PREPHENATE DEHYDRATASE-RELATED"/>
    <property type="match status" value="1"/>
</dbReference>
<dbReference type="Pfam" id="PF00800">
    <property type="entry name" value="PDT"/>
    <property type="match status" value="1"/>
</dbReference>
<dbReference type="SUPFAM" id="SSF48600">
    <property type="entry name" value="Chorismate mutase II"/>
    <property type="match status" value="1"/>
</dbReference>
<comment type="catalytic activity">
    <reaction evidence="1">
        <text>chorismate = prephenate</text>
        <dbReference type="Rhea" id="RHEA:13897"/>
        <dbReference type="ChEBI" id="CHEBI:29748"/>
        <dbReference type="ChEBI" id="CHEBI:29934"/>
        <dbReference type="EC" id="5.4.99.5"/>
    </reaction>
</comment>
<dbReference type="InterPro" id="IPR036979">
    <property type="entry name" value="CM_dom_sf"/>
</dbReference>
<comment type="pathway">
    <text evidence="5">Metabolic intermediate biosynthesis; prephenate biosynthesis; prephenate from chorismate: step 1/1.</text>
</comment>
<dbReference type="GO" id="GO:0004664">
    <property type="term" value="F:prephenate dehydratase activity"/>
    <property type="evidence" value="ECO:0007669"/>
    <property type="project" value="UniProtKB-EC"/>
</dbReference>
<dbReference type="InterPro" id="IPR002912">
    <property type="entry name" value="ACT_dom"/>
</dbReference>
<evidence type="ECO:0000256" key="12">
    <source>
        <dbReference type="ARBA" id="ARBA00023222"/>
    </source>
</evidence>
<keyword evidence="15" id="KW-0511">Multifunctional enzyme</keyword>
<evidence type="ECO:0000256" key="17">
    <source>
        <dbReference type="ARBA" id="ARBA00031520"/>
    </source>
</evidence>
<keyword evidence="12" id="KW-0584">Phenylalanine biosynthesis</keyword>
<keyword evidence="11" id="KW-0057">Aromatic amino acid biosynthesis</keyword>
<keyword evidence="10" id="KW-0028">Amino-acid biosynthesis</keyword>
<keyword evidence="13" id="KW-0413">Isomerase</keyword>
<evidence type="ECO:0000256" key="10">
    <source>
        <dbReference type="ARBA" id="ARBA00022605"/>
    </source>
</evidence>
<sequence length="387" mass="43039">MDKLLQLRNEIDSIDEQIVALFEKRMAVSEDVAQYKRKIGKAVLDSGREAEKIQKVRALAHSDFNAQGVQALFNQLMTISRMRQYMILSGQSDDYSGFTSVDGVPGPGILRVPCAPGTKVAYSGVAGAYAHQAMLGYFGEDVDAFNVPSFQACMDAIKHGEARYGVLPIENSSTGIITDVYDLMSQYDNYIAGEYVVRVSHALLACPGASLSDIKTVYSHPQGLLQCRQFLSGKNWQQISLSNTAVAAQKVKNDRDLSQAAIASETAARVHGLEVLASGINDLKNNSTRFIIIENRREYLKEANQISICFELPHASGTLYNILSHFIFNGLNMNRIESRPIPGKKWQYRFFVDFDGCLAQRQVRNALTGIESETENFRILGNYIHME</sequence>
<evidence type="ECO:0000256" key="14">
    <source>
        <dbReference type="ARBA" id="ARBA00023239"/>
    </source>
</evidence>
<gene>
    <name evidence="23" type="primary">pheA</name>
    <name evidence="23" type="ORF">IAB46_06965</name>
</gene>
<dbReference type="PROSITE" id="PS51671">
    <property type="entry name" value="ACT"/>
    <property type="match status" value="1"/>
</dbReference>
<dbReference type="Gene3D" id="3.40.190.10">
    <property type="entry name" value="Periplasmic binding protein-like II"/>
    <property type="match status" value="2"/>
</dbReference>
<evidence type="ECO:0000313" key="24">
    <source>
        <dbReference type="Proteomes" id="UP000823927"/>
    </source>
</evidence>
<dbReference type="GO" id="GO:0004106">
    <property type="term" value="F:chorismate mutase activity"/>
    <property type="evidence" value="ECO:0007669"/>
    <property type="project" value="UniProtKB-EC"/>
</dbReference>
<evidence type="ECO:0000256" key="16">
    <source>
        <dbReference type="ARBA" id="ARBA00031175"/>
    </source>
</evidence>
<feature type="site" description="Essential for prephenate dehydratase activity" evidence="19">
    <location>
        <position position="288"/>
    </location>
</feature>
<dbReference type="InterPro" id="IPR036263">
    <property type="entry name" value="Chorismate_II_sf"/>
</dbReference>
<evidence type="ECO:0000256" key="6">
    <source>
        <dbReference type="ARBA" id="ARBA00013147"/>
    </source>
</evidence>
<dbReference type="Gene3D" id="3.30.70.260">
    <property type="match status" value="1"/>
</dbReference>
<dbReference type="SUPFAM" id="SSF53850">
    <property type="entry name" value="Periplasmic binding protein-like II"/>
    <property type="match status" value="1"/>
</dbReference>
<dbReference type="NCBIfam" id="NF008865">
    <property type="entry name" value="PRK11898.1"/>
    <property type="match status" value="1"/>
</dbReference>
<dbReference type="Proteomes" id="UP000823927">
    <property type="component" value="Unassembled WGS sequence"/>
</dbReference>
<comment type="pathway">
    <text evidence="4">Amino-acid biosynthesis; L-phenylalanine biosynthesis; phenylpyruvate from prephenate: step 1/1.</text>
</comment>
<evidence type="ECO:0000256" key="7">
    <source>
        <dbReference type="ARBA" id="ARBA00014401"/>
    </source>
</evidence>
<feature type="domain" description="Prephenate dehydratase" evidence="21">
    <location>
        <begin position="119"/>
        <end position="295"/>
    </location>
</feature>
<comment type="function">
    <text evidence="2">Catalyzes the Claisen rearrangement of chorismate to prephenate and the decarboxylation/dehydration of prephenate to phenylpyruvate.</text>
</comment>
<dbReference type="Pfam" id="PF01817">
    <property type="entry name" value="CM_2"/>
    <property type="match status" value="1"/>
</dbReference>
<reference evidence="23" key="1">
    <citation type="submission" date="2020-10" db="EMBL/GenBank/DDBJ databases">
        <authorList>
            <person name="Gilroy R."/>
        </authorList>
    </citation>
    <scope>NUCLEOTIDE SEQUENCE</scope>
    <source>
        <strain evidence="23">CHK178-757</strain>
    </source>
</reference>
<dbReference type="InterPro" id="IPR001086">
    <property type="entry name" value="Preph_deHydtase"/>
</dbReference>
<evidence type="ECO:0000256" key="13">
    <source>
        <dbReference type="ARBA" id="ARBA00023235"/>
    </source>
</evidence>
<comment type="catalytic activity">
    <reaction evidence="18">
        <text>prephenate + H(+) = 3-phenylpyruvate + CO2 + H2O</text>
        <dbReference type="Rhea" id="RHEA:21648"/>
        <dbReference type="ChEBI" id="CHEBI:15377"/>
        <dbReference type="ChEBI" id="CHEBI:15378"/>
        <dbReference type="ChEBI" id="CHEBI:16526"/>
        <dbReference type="ChEBI" id="CHEBI:18005"/>
        <dbReference type="ChEBI" id="CHEBI:29934"/>
        <dbReference type="EC" id="4.2.1.51"/>
    </reaction>
</comment>
<keyword evidence="9" id="KW-0963">Cytoplasm</keyword>
<dbReference type="SUPFAM" id="SSF55021">
    <property type="entry name" value="ACT-like"/>
    <property type="match status" value="1"/>
</dbReference>
<dbReference type="PIRSF" id="PIRSF001500">
    <property type="entry name" value="Chor_mut_pdt_Ppr"/>
    <property type="match status" value="1"/>
</dbReference>
<dbReference type="SMART" id="SM00830">
    <property type="entry name" value="CM_2"/>
    <property type="match status" value="1"/>
</dbReference>
<dbReference type="PANTHER" id="PTHR21022">
    <property type="entry name" value="PREPHENATE DEHYDRATASE P PROTEIN"/>
    <property type="match status" value="1"/>
</dbReference>
<comment type="caution">
    <text evidence="23">The sequence shown here is derived from an EMBL/GenBank/DDBJ whole genome shotgun (WGS) entry which is preliminary data.</text>
</comment>
<dbReference type="InterPro" id="IPR008242">
    <property type="entry name" value="Chor_mutase/pphenate_deHydtase"/>
</dbReference>
<proteinExistence type="predicted"/>
<dbReference type="AlphaFoldDB" id="A0A9D1F4G0"/>
<accession>A0A9D1F4G0</accession>
<evidence type="ECO:0000256" key="4">
    <source>
        <dbReference type="ARBA" id="ARBA00004741"/>
    </source>
</evidence>
<dbReference type="Gene3D" id="1.20.59.10">
    <property type="entry name" value="Chorismate mutase"/>
    <property type="match status" value="1"/>
</dbReference>
<evidence type="ECO:0000256" key="8">
    <source>
        <dbReference type="ARBA" id="ARBA00021872"/>
    </source>
</evidence>
<feature type="domain" description="Chorismate mutase" evidence="20">
    <location>
        <begin position="1"/>
        <end position="88"/>
    </location>
</feature>
<dbReference type="CDD" id="cd13631">
    <property type="entry name" value="PBP2_Ct-PDT_like"/>
    <property type="match status" value="1"/>
</dbReference>
<reference evidence="23" key="2">
    <citation type="journal article" date="2021" name="PeerJ">
        <title>Extensive microbial diversity within the chicken gut microbiome revealed by metagenomics and culture.</title>
        <authorList>
            <person name="Gilroy R."/>
            <person name="Ravi A."/>
            <person name="Getino M."/>
            <person name="Pursley I."/>
            <person name="Horton D.L."/>
            <person name="Alikhan N.F."/>
            <person name="Baker D."/>
            <person name="Gharbi K."/>
            <person name="Hall N."/>
            <person name="Watson M."/>
            <person name="Adriaenssens E.M."/>
            <person name="Foster-Nyarko E."/>
            <person name="Jarju S."/>
            <person name="Secka A."/>
            <person name="Antonio M."/>
            <person name="Oren A."/>
            <person name="Chaudhuri R.R."/>
            <person name="La Ragione R."/>
            <person name="Hildebrand F."/>
            <person name="Pallen M.J."/>
        </authorList>
    </citation>
    <scope>NUCLEOTIDE SEQUENCE</scope>
    <source>
        <strain evidence="23">CHK178-757</strain>
    </source>
</reference>
<evidence type="ECO:0000256" key="9">
    <source>
        <dbReference type="ARBA" id="ARBA00022490"/>
    </source>
</evidence>
<evidence type="ECO:0000256" key="5">
    <source>
        <dbReference type="ARBA" id="ARBA00004817"/>
    </source>
</evidence>
<dbReference type="EC" id="4.2.1.51" evidence="6"/>
<keyword evidence="14 23" id="KW-0456">Lyase</keyword>
<evidence type="ECO:0000259" key="22">
    <source>
        <dbReference type="PROSITE" id="PS51671"/>
    </source>
</evidence>
<dbReference type="PROSITE" id="PS51171">
    <property type="entry name" value="PREPHENATE_DEHYDR_3"/>
    <property type="match status" value="1"/>
</dbReference>
<comment type="subcellular location">
    <subcellularLocation>
        <location evidence="3">Cytoplasm</location>
    </subcellularLocation>
</comment>
<dbReference type="PROSITE" id="PS51168">
    <property type="entry name" value="CHORISMATE_MUT_2"/>
    <property type="match status" value="1"/>
</dbReference>
<evidence type="ECO:0000256" key="15">
    <source>
        <dbReference type="ARBA" id="ARBA00023268"/>
    </source>
</evidence>
<evidence type="ECO:0000256" key="1">
    <source>
        <dbReference type="ARBA" id="ARBA00000824"/>
    </source>
</evidence>
<evidence type="ECO:0000256" key="18">
    <source>
        <dbReference type="ARBA" id="ARBA00047848"/>
    </source>
</evidence>
<evidence type="ECO:0000256" key="11">
    <source>
        <dbReference type="ARBA" id="ARBA00023141"/>
    </source>
</evidence>
<evidence type="ECO:0000256" key="19">
    <source>
        <dbReference type="PIRSR" id="PIRSR001500-2"/>
    </source>
</evidence>
<dbReference type="InterPro" id="IPR002701">
    <property type="entry name" value="CM_II_prokaryot"/>
</dbReference>